<comment type="similarity">
    <text evidence="1">Belongs to the peptidase U62 family.</text>
</comment>
<reference evidence="4" key="2">
    <citation type="journal article" date="2021" name="Microbiome">
        <title>Successional dynamics and alternative stable states in a saline activated sludge microbial community over 9 years.</title>
        <authorList>
            <person name="Wang Y."/>
            <person name="Ye J."/>
            <person name="Ju F."/>
            <person name="Liu L."/>
            <person name="Boyd J.A."/>
            <person name="Deng Y."/>
            <person name="Parks D.H."/>
            <person name="Jiang X."/>
            <person name="Yin X."/>
            <person name="Woodcroft B.J."/>
            <person name="Tyson G.W."/>
            <person name="Hugenholtz P."/>
            <person name="Polz M.F."/>
            <person name="Zhang T."/>
        </authorList>
    </citation>
    <scope>NUCLEOTIDE SEQUENCE</scope>
    <source>
        <strain evidence="4">HKST-UBA01</strain>
    </source>
</reference>
<evidence type="ECO:0000256" key="1">
    <source>
        <dbReference type="ARBA" id="ARBA00005836"/>
    </source>
</evidence>
<dbReference type="InterPro" id="IPR051463">
    <property type="entry name" value="Peptidase_U62_metallo"/>
</dbReference>
<dbReference type="SUPFAM" id="SSF111283">
    <property type="entry name" value="Putative modulator of DNA gyrase, PmbA/TldD"/>
    <property type="match status" value="1"/>
</dbReference>
<dbReference type="InterPro" id="IPR035068">
    <property type="entry name" value="TldD/PmbA_N"/>
</dbReference>
<evidence type="ECO:0000259" key="3">
    <source>
        <dbReference type="Pfam" id="PF19289"/>
    </source>
</evidence>
<dbReference type="Gene3D" id="3.30.2290.10">
    <property type="entry name" value="PmbA/TldD superfamily"/>
    <property type="match status" value="1"/>
</dbReference>
<evidence type="ECO:0000313" key="5">
    <source>
        <dbReference type="Proteomes" id="UP000697710"/>
    </source>
</evidence>
<organism evidence="4 5">
    <name type="scientific">Eiseniibacteriota bacterium</name>
    <dbReference type="NCBI Taxonomy" id="2212470"/>
    <lineage>
        <taxon>Bacteria</taxon>
        <taxon>Candidatus Eiseniibacteriota</taxon>
    </lineage>
</organism>
<dbReference type="GO" id="GO:0005829">
    <property type="term" value="C:cytosol"/>
    <property type="evidence" value="ECO:0007669"/>
    <property type="project" value="TreeGrafter"/>
</dbReference>
<dbReference type="GO" id="GO:0008237">
    <property type="term" value="F:metallopeptidase activity"/>
    <property type="evidence" value="ECO:0007669"/>
    <property type="project" value="InterPro"/>
</dbReference>
<proteinExistence type="inferred from homology"/>
<sequence>PSVEGTALATPAPPAPLSREERLEATMAELVRDLERSAPYASAFYVETAGAAAQANRGERTANRQPGTLGVVFQAFDGSVFHEASTDRIDDDSLRRVARELKAGLPRPARGARTIDPGPSLTVQRSSPRIEAPESMELGAFRDRAVSILDHLHESDSRIRSANVNLSYSQVQKIFVNRTRRIRQDLLYTNVFVFAFAADGDANARTFYGNRQMAGFEAARLDGDRLQEFLSVLDDLMRAERITPGTYDVITEPEVTGLLAHESFGHGVECDQFVKGRAKAAHYLDKRVAPDWVSIWDDPTRFDANGSYYFDDEGMEARPTQIVRDGIFVQPLTDLFSSGATGIRRTGNGRRQSFGNKAYARMSNTFFGPGDMAPGEMLASLEHGIHLAGFQSGIEDPHGWGIQFTCNRGYEIKNGRRTGRVFSPVGVTGYVPDILNSISQVGNMVRLHPGTCGKGYKEYVPVAAGGPHLRFRAPLA</sequence>
<dbReference type="PANTHER" id="PTHR30624">
    <property type="entry name" value="UNCHARACTERIZED PROTEIN TLDD AND PMBA"/>
    <property type="match status" value="1"/>
</dbReference>
<evidence type="ECO:0000313" key="4">
    <source>
        <dbReference type="EMBL" id="MCA9729677.1"/>
    </source>
</evidence>
<dbReference type="InterPro" id="IPR036059">
    <property type="entry name" value="TldD/PmbA_sf"/>
</dbReference>
<gene>
    <name evidence="4" type="ORF">KC729_18490</name>
</gene>
<reference evidence="4" key="1">
    <citation type="submission" date="2020-04" db="EMBL/GenBank/DDBJ databases">
        <authorList>
            <person name="Zhang T."/>
        </authorList>
    </citation>
    <scope>NUCLEOTIDE SEQUENCE</scope>
    <source>
        <strain evidence="4">HKST-UBA01</strain>
    </source>
</reference>
<feature type="region of interest" description="Disordered" evidence="2">
    <location>
        <begin position="108"/>
        <end position="128"/>
    </location>
</feature>
<dbReference type="AlphaFoldDB" id="A0A956M2Y5"/>
<comment type="caution">
    <text evidence="4">The sequence shown here is derived from an EMBL/GenBank/DDBJ whole genome shotgun (WGS) entry which is preliminary data.</text>
</comment>
<dbReference type="EMBL" id="JAGQHR010000797">
    <property type="protein sequence ID" value="MCA9729677.1"/>
    <property type="molecule type" value="Genomic_DNA"/>
</dbReference>
<protein>
    <submittedName>
        <fullName evidence="4">TldD/PmbA family protein</fullName>
    </submittedName>
</protein>
<dbReference type="Proteomes" id="UP000697710">
    <property type="component" value="Unassembled WGS sequence"/>
</dbReference>
<dbReference type="InterPro" id="IPR045569">
    <property type="entry name" value="Metalloprtase-TldD/E_C"/>
</dbReference>
<evidence type="ECO:0000256" key="2">
    <source>
        <dbReference type="SAM" id="MobiDB-lite"/>
    </source>
</evidence>
<feature type="domain" description="Metalloprotease TldD/E C-terminal" evidence="3">
    <location>
        <begin position="244"/>
        <end position="472"/>
    </location>
</feature>
<dbReference type="GO" id="GO:0006508">
    <property type="term" value="P:proteolysis"/>
    <property type="evidence" value="ECO:0007669"/>
    <property type="project" value="InterPro"/>
</dbReference>
<dbReference type="Pfam" id="PF19289">
    <property type="entry name" value="PmbA_TldD_3rd"/>
    <property type="match status" value="1"/>
</dbReference>
<feature type="non-terminal residue" evidence="4">
    <location>
        <position position="1"/>
    </location>
</feature>
<accession>A0A956M2Y5</accession>
<name>A0A956M2Y5_UNCEI</name>
<dbReference type="PANTHER" id="PTHR30624:SF4">
    <property type="entry name" value="METALLOPROTEASE TLDD"/>
    <property type="match status" value="1"/>
</dbReference>